<evidence type="ECO:0000256" key="3">
    <source>
        <dbReference type="ARBA" id="ARBA00013007"/>
    </source>
</evidence>
<feature type="binding site" evidence="6">
    <location>
        <begin position="55"/>
        <end position="58"/>
    </location>
    <ligand>
        <name>carbamoyl phosphate</name>
        <dbReference type="ChEBI" id="CHEBI:58228"/>
    </ligand>
</feature>
<reference evidence="9 10" key="1">
    <citation type="submission" date="2020-02" db="EMBL/GenBank/DDBJ databases">
        <authorList>
            <person name="Zheng R.K."/>
            <person name="Sun C.M."/>
        </authorList>
    </citation>
    <scope>NUCLEOTIDE SEQUENCE [LARGE SCALE GENOMIC DNA]</scope>
    <source>
        <strain evidence="10">zrk13</strain>
    </source>
</reference>
<dbReference type="SUPFAM" id="SSF53671">
    <property type="entry name" value="Aspartate/ornithine carbamoyltransferase"/>
    <property type="match status" value="1"/>
</dbReference>
<feature type="binding site" evidence="6">
    <location>
        <position position="165"/>
    </location>
    <ligand>
        <name>L-ornithine</name>
        <dbReference type="ChEBI" id="CHEBI:46911"/>
    </ligand>
</feature>
<dbReference type="GO" id="GO:0016597">
    <property type="term" value="F:amino acid binding"/>
    <property type="evidence" value="ECO:0007669"/>
    <property type="project" value="InterPro"/>
</dbReference>
<feature type="binding site" evidence="6">
    <location>
        <position position="322"/>
    </location>
    <ligand>
        <name>carbamoyl phosphate</name>
        <dbReference type="ChEBI" id="CHEBI:58228"/>
    </ligand>
</feature>
<evidence type="ECO:0000256" key="6">
    <source>
        <dbReference type="HAMAP-Rule" id="MF_01109"/>
    </source>
</evidence>
<dbReference type="FunFam" id="3.40.50.1370:FF:000008">
    <property type="entry name" value="Ornithine carbamoyltransferase"/>
    <property type="match status" value="1"/>
</dbReference>
<comment type="similarity">
    <text evidence="2 6">Belongs to the aspartate/ornithine carbamoyltransferase superfamily. OTCase family.</text>
</comment>
<dbReference type="EC" id="2.1.3.3" evidence="3 6"/>
<dbReference type="AlphaFoldDB" id="A0A7L7KQS9"/>
<feature type="binding site" evidence="6">
    <location>
        <begin position="270"/>
        <end position="271"/>
    </location>
    <ligand>
        <name>carbamoyl phosphate</name>
        <dbReference type="ChEBI" id="CHEBI:58228"/>
    </ligand>
</feature>
<evidence type="ECO:0000259" key="7">
    <source>
        <dbReference type="Pfam" id="PF00185"/>
    </source>
</evidence>
<sequence length="339" mass="38151">MNLQHRNFITLLDFTTKEIEYLLELSATLKQEKYDGIEHKVLPNKNVVLLFQKDSTRTRCAFEVGALDLGMGVTYLGPNGSQMNKKESVKDTARVLGRMYDGIEFRGYKQEHVELLGEHAGVPVWNGLTDQYHPTQILADFLTIQEHFGRLQGIKFAYVGDSRNNMGNSLMIGSAKMGLHFTGVAPKELWPEQALIDQCLEIAKDTGATITFTEDKMEGTKDVDVIYTDVWVSMGEPKEVWNERIAQLSPYQVDMSTLKNASDKAIFMHCLPAFHGKDTDVGAQIASDFGDVYPTVKNGEMEVTDEVIESPQSVVFQEAENRMHTIKAVMLATLRDHHE</sequence>
<dbReference type="Proteomes" id="UP000514720">
    <property type="component" value="Chromosome"/>
</dbReference>
<dbReference type="HAMAP" id="MF_01109">
    <property type="entry name" value="OTCase"/>
    <property type="match status" value="1"/>
</dbReference>
<dbReference type="InterPro" id="IPR006130">
    <property type="entry name" value="Asp/Orn_carbamoylTrfase"/>
</dbReference>
<dbReference type="InterPro" id="IPR006132">
    <property type="entry name" value="Asp/Orn_carbamoyltranf_P-bd"/>
</dbReference>
<dbReference type="GO" id="GO:0042450">
    <property type="term" value="P:L-arginine biosynthetic process via ornithine"/>
    <property type="evidence" value="ECO:0007669"/>
    <property type="project" value="UniProtKB-UniRule"/>
</dbReference>
<dbReference type="InterPro" id="IPR002292">
    <property type="entry name" value="Orn/put_carbamltrans"/>
</dbReference>
<dbReference type="InterPro" id="IPR036901">
    <property type="entry name" value="Asp/Orn_carbamoylTrfase_sf"/>
</dbReference>
<dbReference type="EMBL" id="CP048914">
    <property type="protein sequence ID" value="QMS85170.1"/>
    <property type="molecule type" value="Genomic_DNA"/>
</dbReference>
<dbReference type="GO" id="GO:0005737">
    <property type="term" value="C:cytoplasm"/>
    <property type="evidence" value="ECO:0007669"/>
    <property type="project" value="UniProtKB-SubCell"/>
</dbReference>
<dbReference type="KEGG" id="xcl:G4Z02_05220"/>
<dbReference type="InterPro" id="IPR006131">
    <property type="entry name" value="Asp_carbamoyltransf_Asp/Orn-bd"/>
</dbReference>
<organism evidence="9 10">
    <name type="scientific">Candidatus Xianfuyuplasma coldseepsis</name>
    <dbReference type="NCBI Taxonomy" id="2782163"/>
    <lineage>
        <taxon>Bacteria</taxon>
        <taxon>Bacillati</taxon>
        <taxon>Mycoplasmatota</taxon>
        <taxon>Mollicutes</taxon>
        <taxon>Candidatus Izemoplasmatales</taxon>
        <taxon>Candidatus Izemoplasmataceae</taxon>
        <taxon>Candidatus Xianfuyuplasma</taxon>
    </lineage>
</organism>
<dbReference type="GO" id="GO:0019240">
    <property type="term" value="P:citrulline biosynthetic process"/>
    <property type="evidence" value="ECO:0007669"/>
    <property type="project" value="TreeGrafter"/>
</dbReference>
<comment type="catalytic activity">
    <reaction evidence="5 6">
        <text>carbamoyl phosphate + L-ornithine = L-citrulline + phosphate + H(+)</text>
        <dbReference type="Rhea" id="RHEA:19513"/>
        <dbReference type="ChEBI" id="CHEBI:15378"/>
        <dbReference type="ChEBI" id="CHEBI:43474"/>
        <dbReference type="ChEBI" id="CHEBI:46911"/>
        <dbReference type="ChEBI" id="CHEBI:57743"/>
        <dbReference type="ChEBI" id="CHEBI:58228"/>
        <dbReference type="EC" id="2.1.3.3"/>
    </reaction>
</comment>
<keyword evidence="10" id="KW-1185">Reference proteome</keyword>
<feature type="binding site" evidence="6">
    <location>
        <position position="106"/>
    </location>
    <ligand>
        <name>carbamoyl phosphate</name>
        <dbReference type="ChEBI" id="CHEBI:58228"/>
    </ligand>
</feature>
<feature type="binding site" evidence="6">
    <location>
        <begin position="233"/>
        <end position="234"/>
    </location>
    <ligand>
        <name>L-ornithine</name>
        <dbReference type="ChEBI" id="CHEBI:46911"/>
    </ligand>
</feature>
<protein>
    <recommendedName>
        <fullName evidence="3 6">Ornithine carbamoyltransferase</fullName>
        <shortName evidence="6">OTCase</shortName>
        <ecNumber evidence="3 6">2.1.3.3</ecNumber>
    </recommendedName>
</protein>
<dbReference type="Gene3D" id="3.40.50.1370">
    <property type="entry name" value="Aspartate/ornithine carbamoyltransferase"/>
    <property type="match status" value="2"/>
</dbReference>
<accession>A0A7L7KQS9</accession>
<feature type="domain" description="Aspartate/ornithine carbamoyltransferase carbamoyl-P binding" evidence="8">
    <location>
        <begin position="6"/>
        <end position="146"/>
    </location>
</feature>
<evidence type="ECO:0000256" key="1">
    <source>
        <dbReference type="ARBA" id="ARBA00003822"/>
    </source>
</evidence>
<keyword evidence="6" id="KW-0963">Cytoplasm</keyword>
<dbReference type="RefSeq" id="WP_258876946.1">
    <property type="nucleotide sequence ID" value="NZ_CP048914.1"/>
</dbReference>
<dbReference type="PANTHER" id="PTHR45753">
    <property type="entry name" value="ORNITHINE CARBAMOYLTRANSFERASE, MITOCHONDRIAL"/>
    <property type="match status" value="1"/>
</dbReference>
<evidence type="ECO:0000313" key="9">
    <source>
        <dbReference type="EMBL" id="QMS85170.1"/>
    </source>
</evidence>
<evidence type="ECO:0000313" key="10">
    <source>
        <dbReference type="Proteomes" id="UP000514720"/>
    </source>
</evidence>
<dbReference type="Pfam" id="PF00185">
    <property type="entry name" value="OTCace"/>
    <property type="match status" value="1"/>
</dbReference>
<evidence type="ECO:0000256" key="4">
    <source>
        <dbReference type="ARBA" id="ARBA00022679"/>
    </source>
</evidence>
<dbReference type="Pfam" id="PF02729">
    <property type="entry name" value="OTCace_N"/>
    <property type="match status" value="1"/>
</dbReference>
<feature type="binding site" evidence="6">
    <location>
        <position position="229"/>
    </location>
    <ligand>
        <name>L-ornithine</name>
        <dbReference type="ChEBI" id="CHEBI:46911"/>
    </ligand>
</feature>
<comment type="subcellular location">
    <subcellularLocation>
        <location evidence="6">Cytoplasm</location>
    </subcellularLocation>
</comment>
<comment type="function">
    <text evidence="1">Reversibly catalyzes the transfer of the carbamoyl group from carbamoyl phosphate (CP) to the N(epsilon) atom of ornithine (ORN) to produce L-citrulline.</text>
</comment>
<gene>
    <name evidence="9" type="primary">argF</name>
    <name evidence="9" type="ORF">G4Z02_05220</name>
</gene>
<feature type="binding site" evidence="6">
    <location>
        <position position="82"/>
    </location>
    <ligand>
        <name>carbamoyl phosphate</name>
        <dbReference type="ChEBI" id="CHEBI:58228"/>
    </ligand>
</feature>
<evidence type="ECO:0000259" key="8">
    <source>
        <dbReference type="Pfam" id="PF02729"/>
    </source>
</evidence>
<feature type="binding site" evidence="6">
    <location>
        <begin position="133"/>
        <end position="136"/>
    </location>
    <ligand>
        <name>carbamoyl phosphate</name>
        <dbReference type="ChEBI" id="CHEBI:58228"/>
    </ligand>
</feature>
<evidence type="ECO:0000256" key="2">
    <source>
        <dbReference type="ARBA" id="ARBA00007805"/>
    </source>
</evidence>
<proteinExistence type="inferred from homology"/>
<dbReference type="GO" id="GO:0004585">
    <property type="term" value="F:ornithine carbamoyltransferase activity"/>
    <property type="evidence" value="ECO:0007669"/>
    <property type="project" value="UniProtKB-UniRule"/>
</dbReference>
<dbReference type="PRINTS" id="PR00102">
    <property type="entry name" value="OTCASE"/>
</dbReference>
<name>A0A7L7KQS9_9MOLU</name>
<dbReference type="PROSITE" id="PS00097">
    <property type="entry name" value="CARBAMOYLTRANSFERASE"/>
    <property type="match status" value="1"/>
</dbReference>
<keyword evidence="4 6" id="KW-0808">Transferase</keyword>
<dbReference type="PRINTS" id="PR00100">
    <property type="entry name" value="AOTCASE"/>
</dbReference>
<evidence type="ECO:0000256" key="5">
    <source>
        <dbReference type="ARBA" id="ARBA00048772"/>
    </source>
</evidence>
<feature type="domain" description="Aspartate/ornithine carbamoyltransferase Asp/Orn-binding" evidence="7">
    <location>
        <begin position="152"/>
        <end position="332"/>
    </location>
</feature>
<dbReference type="NCBIfam" id="TIGR00658">
    <property type="entry name" value="orni_carb_tr"/>
    <property type="match status" value="1"/>
</dbReference>
<dbReference type="InterPro" id="IPR024904">
    <property type="entry name" value="OTCase_ArgI"/>
</dbReference>
<dbReference type="PANTHER" id="PTHR45753:SF2">
    <property type="entry name" value="ORNITHINE CARBAMOYLTRANSFERASE"/>
    <property type="match status" value="1"/>
</dbReference>